<dbReference type="GO" id="GO:0003677">
    <property type="term" value="F:DNA binding"/>
    <property type="evidence" value="ECO:0007669"/>
    <property type="project" value="UniProtKB-KW"/>
</dbReference>
<name>A0A5S5C1T3_9BACL</name>
<keyword evidence="6" id="KW-1185">Reference proteome</keyword>
<evidence type="ECO:0000256" key="4">
    <source>
        <dbReference type="RuleBase" id="RU003939"/>
    </source>
</evidence>
<dbReference type="OrthoDB" id="9799835at2"/>
<evidence type="ECO:0000313" key="5">
    <source>
        <dbReference type="EMBL" id="TYP73264.1"/>
    </source>
</evidence>
<dbReference type="PANTHER" id="PTHR33175:SF3">
    <property type="entry name" value="DNA-BINDING PROTEIN HU-BETA"/>
    <property type="match status" value="1"/>
</dbReference>
<keyword evidence="3 5" id="KW-0238">DNA-binding</keyword>
<evidence type="ECO:0000313" key="6">
    <source>
        <dbReference type="Proteomes" id="UP000323257"/>
    </source>
</evidence>
<protein>
    <submittedName>
        <fullName evidence="5">DNA-binding protein HU-beta/integration host factor subunit alpha</fullName>
    </submittedName>
</protein>
<comment type="similarity">
    <text evidence="1 4">Belongs to the bacterial histone-like protein family.</text>
</comment>
<dbReference type="SUPFAM" id="SSF47729">
    <property type="entry name" value="IHF-like DNA-binding proteins"/>
    <property type="match status" value="1"/>
</dbReference>
<organism evidence="5 6">
    <name type="scientific">Paenibacillus methanolicus</name>
    <dbReference type="NCBI Taxonomy" id="582686"/>
    <lineage>
        <taxon>Bacteria</taxon>
        <taxon>Bacillati</taxon>
        <taxon>Bacillota</taxon>
        <taxon>Bacilli</taxon>
        <taxon>Bacillales</taxon>
        <taxon>Paenibacillaceae</taxon>
        <taxon>Paenibacillus</taxon>
    </lineage>
</organism>
<dbReference type="AlphaFoldDB" id="A0A5S5C1T3"/>
<dbReference type="RefSeq" id="WP_148930817.1">
    <property type="nucleotide sequence ID" value="NZ_VNHS01000007.1"/>
</dbReference>
<dbReference type="InterPro" id="IPR000119">
    <property type="entry name" value="Hist_DNA-bd"/>
</dbReference>
<dbReference type="Proteomes" id="UP000323257">
    <property type="component" value="Unassembled WGS sequence"/>
</dbReference>
<reference evidence="5 6" key="1">
    <citation type="submission" date="2019-07" db="EMBL/GenBank/DDBJ databases">
        <title>Genomic Encyclopedia of Type Strains, Phase III (KMG-III): the genomes of soil and plant-associated and newly described type strains.</title>
        <authorList>
            <person name="Whitman W."/>
        </authorList>
    </citation>
    <scope>NUCLEOTIDE SEQUENCE [LARGE SCALE GENOMIC DNA]</scope>
    <source>
        <strain evidence="5 6">BL24</strain>
    </source>
</reference>
<dbReference type="SMART" id="SM00411">
    <property type="entry name" value="BHL"/>
    <property type="match status" value="1"/>
</dbReference>
<evidence type="ECO:0000256" key="2">
    <source>
        <dbReference type="ARBA" id="ARBA00023067"/>
    </source>
</evidence>
<dbReference type="GO" id="GO:0005829">
    <property type="term" value="C:cytosol"/>
    <property type="evidence" value="ECO:0007669"/>
    <property type="project" value="TreeGrafter"/>
</dbReference>
<comment type="caution">
    <text evidence="5">The sequence shown here is derived from an EMBL/GenBank/DDBJ whole genome shotgun (WGS) entry which is preliminary data.</text>
</comment>
<evidence type="ECO:0000256" key="1">
    <source>
        <dbReference type="ARBA" id="ARBA00010529"/>
    </source>
</evidence>
<proteinExistence type="inferred from homology"/>
<dbReference type="EMBL" id="VNHS01000007">
    <property type="protein sequence ID" value="TYP73264.1"/>
    <property type="molecule type" value="Genomic_DNA"/>
</dbReference>
<accession>A0A5S5C1T3</accession>
<gene>
    <name evidence="5" type="ORF">BCM02_107248</name>
</gene>
<dbReference type="GO" id="GO:0030527">
    <property type="term" value="F:structural constituent of chromatin"/>
    <property type="evidence" value="ECO:0007669"/>
    <property type="project" value="InterPro"/>
</dbReference>
<keyword evidence="2" id="KW-0226">DNA condensation</keyword>
<dbReference type="InterPro" id="IPR010992">
    <property type="entry name" value="IHF-like_DNA-bd_dom_sf"/>
</dbReference>
<dbReference type="Gene3D" id="4.10.520.10">
    <property type="entry name" value="IHF-like DNA-binding proteins"/>
    <property type="match status" value="1"/>
</dbReference>
<sequence length="93" mass="10486">MQKEDIIHMLTVRLCIEELQVAGIVDELLDEICRGLQQEAEVDLPEFGVFRKIIKPERIGRNPVTGVEIVISPTAEITFDASAELLRIINQQS</sequence>
<evidence type="ECO:0000256" key="3">
    <source>
        <dbReference type="ARBA" id="ARBA00023125"/>
    </source>
</evidence>
<dbReference type="Pfam" id="PF00216">
    <property type="entry name" value="Bac_DNA_binding"/>
    <property type="match status" value="1"/>
</dbReference>
<dbReference type="PANTHER" id="PTHR33175">
    <property type="entry name" value="DNA-BINDING PROTEIN HU"/>
    <property type="match status" value="1"/>
</dbReference>
<dbReference type="GO" id="GO:0030261">
    <property type="term" value="P:chromosome condensation"/>
    <property type="evidence" value="ECO:0007669"/>
    <property type="project" value="UniProtKB-KW"/>
</dbReference>